<feature type="signal peptide" evidence="2">
    <location>
        <begin position="1"/>
        <end position="26"/>
    </location>
</feature>
<name>A0A410WW72_9BACL</name>
<protein>
    <submittedName>
        <fullName evidence="4">DUF4309 domain-containing protein</fullName>
    </submittedName>
</protein>
<feature type="compositionally biased region" description="Low complexity" evidence="1">
    <location>
        <begin position="29"/>
        <end position="65"/>
    </location>
</feature>
<dbReference type="Proteomes" id="UP001527202">
    <property type="component" value="Unassembled WGS sequence"/>
</dbReference>
<reference evidence="3 6" key="2">
    <citation type="submission" date="2022-05" db="EMBL/GenBank/DDBJ databases">
        <title>Genome Sequencing of Bee-Associated Microbes.</title>
        <authorList>
            <person name="Dunlap C."/>
        </authorList>
    </citation>
    <scope>NUCLEOTIDE SEQUENCE [LARGE SCALE GENOMIC DNA]</scope>
    <source>
        <strain evidence="3 6">NRRL B-23120</strain>
    </source>
</reference>
<gene>
    <name evidence="3" type="ORF">M5X16_18005</name>
    <name evidence="4" type="ORF">PC41400_13550</name>
</gene>
<evidence type="ECO:0000256" key="1">
    <source>
        <dbReference type="SAM" id="MobiDB-lite"/>
    </source>
</evidence>
<dbReference type="RefSeq" id="WP_042227976.1">
    <property type="nucleotide sequence ID" value="NZ_CP026520.1"/>
</dbReference>
<dbReference type="GeneID" id="95375838"/>
<sequence>MNSNLTHKSRMLMMAAVMSLPLALSACGSESQPAPSPTAAPTVSAAPTPSASPSGSPEPSGAPVPTAKPGEGGSTGSDKAAQVKGIMELARKGQIAGVEYAAHTGLFDDVEKKWGKPDKQEGAGKGQYATYSKRGVTFGFNKGMLIFDVRSYDKALQQLALADIKQTLGEPAEVTVNGDDTIYTYGAGSQYQLKFVIPKSTGKVDHISVYSPQDAKNLMAG</sequence>
<dbReference type="EMBL" id="CP026520">
    <property type="protein sequence ID" value="QAV18648.1"/>
    <property type="molecule type" value="Genomic_DNA"/>
</dbReference>
<keyword evidence="2" id="KW-0732">Signal</keyword>
<evidence type="ECO:0000256" key="2">
    <source>
        <dbReference type="SAM" id="SignalP"/>
    </source>
</evidence>
<proteinExistence type="predicted"/>
<dbReference type="Proteomes" id="UP000288943">
    <property type="component" value="Chromosome"/>
</dbReference>
<evidence type="ECO:0000313" key="5">
    <source>
        <dbReference type="Proteomes" id="UP000288943"/>
    </source>
</evidence>
<dbReference type="KEGG" id="pchi:PC41400_13550"/>
<evidence type="ECO:0000313" key="3">
    <source>
        <dbReference type="EMBL" id="MCY9597661.1"/>
    </source>
</evidence>
<accession>A0A410WW72</accession>
<feature type="chain" id="PRO_5039411574" evidence="2">
    <location>
        <begin position="27"/>
        <end position="221"/>
    </location>
</feature>
<dbReference type="InterPro" id="IPR025453">
    <property type="entry name" value="DUF4309"/>
</dbReference>
<keyword evidence="6" id="KW-1185">Reference proteome</keyword>
<evidence type="ECO:0000313" key="4">
    <source>
        <dbReference type="EMBL" id="QAV18648.1"/>
    </source>
</evidence>
<dbReference type="Pfam" id="PF14172">
    <property type="entry name" value="DUF4309"/>
    <property type="match status" value="1"/>
</dbReference>
<dbReference type="OrthoDB" id="9790935at2"/>
<organism evidence="4 5">
    <name type="scientific">Paenibacillus chitinolyticus</name>
    <dbReference type="NCBI Taxonomy" id="79263"/>
    <lineage>
        <taxon>Bacteria</taxon>
        <taxon>Bacillati</taxon>
        <taxon>Bacillota</taxon>
        <taxon>Bacilli</taxon>
        <taxon>Bacillales</taxon>
        <taxon>Paenibacillaceae</taxon>
        <taxon>Paenibacillus</taxon>
    </lineage>
</organism>
<dbReference type="AlphaFoldDB" id="A0A410WW72"/>
<evidence type="ECO:0000313" key="6">
    <source>
        <dbReference type="Proteomes" id="UP001527202"/>
    </source>
</evidence>
<feature type="region of interest" description="Disordered" evidence="1">
    <location>
        <begin position="27"/>
        <end position="81"/>
    </location>
</feature>
<dbReference type="EMBL" id="JAMDMJ010000023">
    <property type="protein sequence ID" value="MCY9597661.1"/>
    <property type="molecule type" value="Genomic_DNA"/>
</dbReference>
<reference evidence="4 5" key="1">
    <citation type="submission" date="2018-01" db="EMBL/GenBank/DDBJ databases">
        <title>The whole genome sequencing and assembly of Paenibacillus chitinolyticus KCCM 41400 strain.</title>
        <authorList>
            <person name="Kim J.-Y."/>
            <person name="Park M.-K."/>
            <person name="Lee Y.-J."/>
            <person name="Yi H."/>
            <person name="Bahn Y.-S."/>
            <person name="Kim J.F."/>
            <person name="Lee D.-W."/>
        </authorList>
    </citation>
    <scope>NUCLEOTIDE SEQUENCE [LARGE SCALE GENOMIC DNA]</scope>
    <source>
        <strain evidence="4 5">KCCM 41400</strain>
    </source>
</reference>